<accession>A0A358E113</accession>
<gene>
    <name evidence="1" type="ORF">DEB45_13155</name>
</gene>
<proteinExistence type="predicted"/>
<organism evidence="1 2">
    <name type="scientific">Alteromonas australica</name>
    <dbReference type="NCBI Taxonomy" id="589873"/>
    <lineage>
        <taxon>Bacteria</taxon>
        <taxon>Pseudomonadati</taxon>
        <taxon>Pseudomonadota</taxon>
        <taxon>Gammaproteobacteria</taxon>
        <taxon>Alteromonadales</taxon>
        <taxon>Alteromonadaceae</taxon>
        <taxon>Alteromonas/Salinimonas group</taxon>
        <taxon>Alteromonas</taxon>
    </lineage>
</organism>
<dbReference type="EMBL" id="DONK01000198">
    <property type="protein sequence ID" value="HBU52199.1"/>
    <property type="molecule type" value="Genomic_DNA"/>
</dbReference>
<evidence type="ECO:0000313" key="2">
    <source>
        <dbReference type="Proteomes" id="UP000264779"/>
    </source>
</evidence>
<dbReference type="RefSeq" id="WP_272965295.1">
    <property type="nucleotide sequence ID" value="NZ_CALBIY010000020.1"/>
</dbReference>
<name>A0A358E113_9ALTE</name>
<dbReference type="AlphaFoldDB" id="A0A358E113"/>
<dbReference type="SUPFAM" id="SSF51274">
    <property type="entry name" value="Head decoration protein D (gpD, major capsid protein D)"/>
    <property type="match status" value="1"/>
</dbReference>
<reference evidence="1 2" key="1">
    <citation type="journal article" date="2018" name="Nat. Biotechnol.">
        <title>A standardized bacterial taxonomy based on genome phylogeny substantially revises the tree of life.</title>
        <authorList>
            <person name="Parks D.H."/>
            <person name="Chuvochina M."/>
            <person name="Waite D.W."/>
            <person name="Rinke C."/>
            <person name="Skarshewski A."/>
            <person name="Chaumeil P.A."/>
            <person name="Hugenholtz P."/>
        </authorList>
    </citation>
    <scope>NUCLEOTIDE SEQUENCE [LARGE SCALE GENOMIC DNA]</scope>
    <source>
        <strain evidence="1">UBA11621</strain>
    </source>
</reference>
<dbReference type="Gene3D" id="2.40.300.10">
    <property type="entry name" value="Head decoration protein D"/>
    <property type="match status" value="1"/>
</dbReference>
<evidence type="ECO:0000313" key="1">
    <source>
        <dbReference type="EMBL" id="HBU52199.1"/>
    </source>
</evidence>
<dbReference type="Pfam" id="PF02924">
    <property type="entry name" value="HDPD"/>
    <property type="match status" value="1"/>
</dbReference>
<protein>
    <submittedName>
        <fullName evidence="1">Head decoration protein</fullName>
    </submittedName>
</protein>
<sequence length="119" mass="12382">MTTESYNYDHPVSGSDEIATTSVTIASGQNLPANTPLGQVTATGKFVECNPSATNGSQTAVYLTAQAVDASGGDTQAQVIKSGTFDPEQLNWHASFDATKKLTAFLGTPISLQKQSAVL</sequence>
<dbReference type="InterPro" id="IPR036630">
    <property type="entry name" value="Head_decoration_D_sf"/>
</dbReference>
<dbReference type="Proteomes" id="UP000264779">
    <property type="component" value="Unassembled WGS sequence"/>
</dbReference>
<dbReference type="InterPro" id="IPR004195">
    <property type="entry name" value="Head_decoration_D"/>
</dbReference>
<comment type="caution">
    <text evidence="1">The sequence shown here is derived from an EMBL/GenBank/DDBJ whole genome shotgun (WGS) entry which is preliminary data.</text>
</comment>